<dbReference type="InterPro" id="IPR013594">
    <property type="entry name" value="Dynein_heavy_tail"/>
</dbReference>
<dbReference type="Proteomes" id="UP000023152">
    <property type="component" value="Unassembled WGS sequence"/>
</dbReference>
<dbReference type="OrthoDB" id="6380937at2759"/>
<reference evidence="4 5" key="1">
    <citation type="journal article" date="2013" name="Curr. Biol.">
        <title>The Genome of the Foraminiferan Reticulomyxa filosa.</title>
        <authorList>
            <person name="Glockner G."/>
            <person name="Hulsmann N."/>
            <person name="Schleicher M."/>
            <person name="Noegel A.A."/>
            <person name="Eichinger L."/>
            <person name="Gallinger C."/>
            <person name="Pawlowski J."/>
            <person name="Sierra R."/>
            <person name="Euteneuer U."/>
            <person name="Pillet L."/>
            <person name="Moustafa A."/>
            <person name="Platzer M."/>
            <person name="Groth M."/>
            <person name="Szafranski K."/>
            <person name="Schliwa M."/>
        </authorList>
    </citation>
    <scope>NUCLEOTIDE SEQUENCE [LARGE SCALE GENOMIC DNA]</scope>
</reference>
<dbReference type="InterPro" id="IPR026983">
    <property type="entry name" value="DHC"/>
</dbReference>
<dbReference type="EMBL" id="ASPP01010907">
    <property type="protein sequence ID" value="ETO22233.1"/>
    <property type="molecule type" value="Genomic_DNA"/>
</dbReference>
<feature type="compositionally biased region" description="Polar residues" evidence="2">
    <location>
        <begin position="61"/>
        <end position="82"/>
    </location>
</feature>
<keyword evidence="5" id="KW-1185">Reference proteome</keyword>
<evidence type="ECO:0000259" key="3">
    <source>
        <dbReference type="Pfam" id="PF08385"/>
    </source>
</evidence>
<dbReference type="GO" id="GO:0005858">
    <property type="term" value="C:axonemal dynein complex"/>
    <property type="evidence" value="ECO:0007669"/>
    <property type="project" value="TreeGrafter"/>
</dbReference>
<comment type="similarity">
    <text evidence="1">Belongs to the dynein heavy chain family.</text>
</comment>
<protein>
    <recommendedName>
        <fullName evidence="3">Dynein heavy chain tail domain-containing protein</fullName>
    </recommendedName>
</protein>
<dbReference type="Pfam" id="PF08385">
    <property type="entry name" value="DHC_N1"/>
    <property type="match status" value="1"/>
</dbReference>
<gene>
    <name evidence="4" type="ORF">RFI_14967</name>
</gene>
<name>X6N8J9_RETFI</name>
<sequence>FFFYTITKQLHPSIEAEEEAARQGTVLEEMGVGTSESNDTLLSSPGDVPMNSFGDGWGPISRSNSKQGNITSENQLANNGSNDVVAVRSPSASPQKRGKGSKHADNEHASHNKIDPMESFNLQTGNKGSFFFLKKKLRQQSNDVVEKAIGIYSAWKRTSTTLTSACSEANDNVKFLQKLRPFVEPLYSESRSAICESLPALFNNLKMIFTLSRYYSTKTRMTNLLTTITYQLCQKCRERSYCGGSSRDMWEKQPQEVLASMQKNKNVHEKYRLQFFVSPFYF</sequence>
<dbReference type="GO" id="GO:0051959">
    <property type="term" value="F:dynein light intermediate chain binding"/>
    <property type="evidence" value="ECO:0007669"/>
    <property type="project" value="InterPro"/>
</dbReference>
<feature type="region of interest" description="Disordered" evidence="2">
    <location>
        <begin position="32"/>
        <end position="119"/>
    </location>
</feature>
<feature type="compositionally biased region" description="Polar residues" evidence="2">
    <location>
        <begin position="34"/>
        <end position="43"/>
    </location>
</feature>
<dbReference type="GO" id="GO:0007018">
    <property type="term" value="P:microtubule-based movement"/>
    <property type="evidence" value="ECO:0007669"/>
    <property type="project" value="InterPro"/>
</dbReference>
<dbReference type="AlphaFoldDB" id="X6N8J9"/>
<evidence type="ECO:0000256" key="1">
    <source>
        <dbReference type="ARBA" id="ARBA00008887"/>
    </source>
</evidence>
<organism evidence="4 5">
    <name type="scientific">Reticulomyxa filosa</name>
    <dbReference type="NCBI Taxonomy" id="46433"/>
    <lineage>
        <taxon>Eukaryota</taxon>
        <taxon>Sar</taxon>
        <taxon>Rhizaria</taxon>
        <taxon>Retaria</taxon>
        <taxon>Foraminifera</taxon>
        <taxon>Monothalamids</taxon>
        <taxon>Reticulomyxidae</taxon>
        <taxon>Reticulomyxa</taxon>
    </lineage>
</organism>
<proteinExistence type="inferred from homology"/>
<dbReference type="PANTHER" id="PTHR46532:SF4">
    <property type="entry name" value="AAA+ ATPASE DOMAIN-CONTAINING PROTEIN"/>
    <property type="match status" value="1"/>
</dbReference>
<accession>X6N8J9</accession>
<dbReference type="GO" id="GO:0045505">
    <property type="term" value="F:dynein intermediate chain binding"/>
    <property type="evidence" value="ECO:0007669"/>
    <property type="project" value="InterPro"/>
</dbReference>
<feature type="non-terminal residue" evidence="4">
    <location>
        <position position="1"/>
    </location>
</feature>
<feature type="domain" description="Dynein heavy chain tail" evidence="3">
    <location>
        <begin position="139"/>
        <end position="275"/>
    </location>
</feature>
<feature type="compositionally biased region" description="Basic and acidic residues" evidence="2">
    <location>
        <begin position="102"/>
        <end position="116"/>
    </location>
</feature>
<evidence type="ECO:0000256" key="2">
    <source>
        <dbReference type="SAM" id="MobiDB-lite"/>
    </source>
</evidence>
<evidence type="ECO:0000313" key="4">
    <source>
        <dbReference type="EMBL" id="ETO22233.1"/>
    </source>
</evidence>
<evidence type="ECO:0000313" key="5">
    <source>
        <dbReference type="Proteomes" id="UP000023152"/>
    </source>
</evidence>
<comment type="caution">
    <text evidence="4">The sequence shown here is derived from an EMBL/GenBank/DDBJ whole genome shotgun (WGS) entry which is preliminary data.</text>
</comment>
<dbReference type="PANTHER" id="PTHR46532">
    <property type="entry name" value="MALE FERTILITY FACTOR KL5"/>
    <property type="match status" value="1"/>
</dbReference>